<sequence>KIFTSTFHFNILNQFIDILIK</sequence>
<reference evidence="1 2" key="1">
    <citation type="journal article" date="2010" name="Science">
        <title>Genomic comparison of the ants Camponotus floridanus and Harpegnathos saltator.</title>
        <authorList>
            <person name="Bonasio R."/>
            <person name="Zhang G."/>
            <person name="Ye C."/>
            <person name="Mutti N.S."/>
            <person name="Fang X."/>
            <person name="Qin N."/>
            <person name="Donahue G."/>
            <person name="Yang P."/>
            <person name="Li Q."/>
            <person name="Li C."/>
            <person name="Zhang P."/>
            <person name="Huang Z."/>
            <person name="Berger S.L."/>
            <person name="Reinberg D."/>
            <person name="Wang J."/>
            <person name="Liebig J."/>
        </authorList>
    </citation>
    <scope>NUCLEOTIDE SEQUENCE [LARGE SCALE GENOMIC DNA]</scope>
    <source>
        <strain evidence="2">C129</strain>
    </source>
</reference>
<dbReference type="Proteomes" id="UP000000311">
    <property type="component" value="Unassembled WGS sequence"/>
</dbReference>
<accession>E2AVE1</accession>
<feature type="non-terminal residue" evidence="1">
    <location>
        <position position="1"/>
    </location>
</feature>
<organism evidence="2">
    <name type="scientific">Camponotus floridanus</name>
    <name type="common">Florida carpenter ant</name>
    <dbReference type="NCBI Taxonomy" id="104421"/>
    <lineage>
        <taxon>Eukaryota</taxon>
        <taxon>Metazoa</taxon>
        <taxon>Ecdysozoa</taxon>
        <taxon>Arthropoda</taxon>
        <taxon>Hexapoda</taxon>
        <taxon>Insecta</taxon>
        <taxon>Pterygota</taxon>
        <taxon>Neoptera</taxon>
        <taxon>Endopterygota</taxon>
        <taxon>Hymenoptera</taxon>
        <taxon>Apocrita</taxon>
        <taxon>Aculeata</taxon>
        <taxon>Formicoidea</taxon>
        <taxon>Formicidae</taxon>
        <taxon>Formicinae</taxon>
        <taxon>Camponotus</taxon>
    </lineage>
</organism>
<keyword evidence="2" id="KW-1185">Reference proteome</keyword>
<dbReference type="EMBL" id="GL443072">
    <property type="protein sequence ID" value="EFN62608.1"/>
    <property type="molecule type" value="Genomic_DNA"/>
</dbReference>
<feature type="non-terminal residue" evidence="1">
    <location>
        <position position="21"/>
    </location>
</feature>
<gene>
    <name evidence="1" type="ORF">EAG_03680</name>
</gene>
<proteinExistence type="predicted"/>
<dbReference type="AlphaFoldDB" id="E2AVE1"/>
<protein>
    <submittedName>
        <fullName evidence="1">Uncharacterized protein</fullName>
    </submittedName>
</protein>
<evidence type="ECO:0000313" key="2">
    <source>
        <dbReference type="Proteomes" id="UP000000311"/>
    </source>
</evidence>
<dbReference type="InParanoid" id="E2AVE1"/>
<name>E2AVE1_CAMFO</name>
<evidence type="ECO:0000313" key="1">
    <source>
        <dbReference type="EMBL" id="EFN62608.1"/>
    </source>
</evidence>